<reference evidence="2 3" key="1">
    <citation type="submission" date="2022-06" db="EMBL/GenBank/DDBJ databases">
        <title>Leptospira isolates from biofilms formed at urban environments.</title>
        <authorList>
            <person name="Ribeiro P.S."/>
            <person name="Sousa T."/>
            <person name="Carvalho N."/>
            <person name="Aburjaile F."/>
            <person name="Neves F."/>
            <person name="Oliveira D."/>
            <person name="Blanco L."/>
            <person name="Lima J."/>
            <person name="Costa F."/>
            <person name="Brenig B."/>
            <person name="Soares S."/>
            <person name="Ramos R."/>
            <person name="Goes-Neto A."/>
            <person name="Matiuzzi M."/>
            <person name="Azevedo V."/>
            <person name="Ristow P."/>
        </authorList>
    </citation>
    <scope>NUCLEOTIDE SEQUENCE [LARGE SCALE GENOMIC DNA]</scope>
    <source>
        <strain evidence="2 3">VSF14</strain>
    </source>
</reference>
<dbReference type="RefSeq" id="WP_265359309.1">
    <property type="nucleotide sequence ID" value="NZ_JAMQPR010000001.1"/>
</dbReference>
<protein>
    <submittedName>
        <fullName evidence="2">DUF1801 domain-containing protein</fullName>
    </submittedName>
</protein>
<keyword evidence="3" id="KW-1185">Reference proteome</keyword>
<dbReference type="InterPro" id="IPR014922">
    <property type="entry name" value="YdhG-like"/>
</dbReference>
<dbReference type="EMBL" id="JAMQPR010000001">
    <property type="protein sequence ID" value="MCW7505830.1"/>
    <property type="molecule type" value="Genomic_DNA"/>
</dbReference>
<sequence>MKSKKPENIDEYILSFPKDIQIILNHIRYIIQEEAPNAKEAIKYAIPTFIQNGNLVHFAAFKNHIGFYALPSGNIAFQKEISKFKSGKGSIQFPITEPMPDELIRKIVRFRLKENESKEKKKQKIKS</sequence>
<organism evidence="2 3">
    <name type="scientific">Leptospira paudalimensis</name>
    <dbReference type="NCBI Taxonomy" id="2950024"/>
    <lineage>
        <taxon>Bacteria</taxon>
        <taxon>Pseudomonadati</taxon>
        <taxon>Spirochaetota</taxon>
        <taxon>Spirochaetia</taxon>
        <taxon>Leptospirales</taxon>
        <taxon>Leptospiraceae</taxon>
        <taxon>Leptospira</taxon>
    </lineage>
</organism>
<evidence type="ECO:0000259" key="1">
    <source>
        <dbReference type="Pfam" id="PF08818"/>
    </source>
</evidence>
<gene>
    <name evidence="2" type="ORF">ND855_16990</name>
</gene>
<dbReference type="SUPFAM" id="SSF159888">
    <property type="entry name" value="YdhG-like"/>
    <property type="match status" value="1"/>
</dbReference>
<feature type="domain" description="YdhG-like" evidence="1">
    <location>
        <begin position="23"/>
        <end position="111"/>
    </location>
</feature>
<dbReference type="Pfam" id="PF08818">
    <property type="entry name" value="DUF1801"/>
    <property type="match status" value="1"/>
</dbReference>
<accession>A0ABT3MBR5</accession>
<dbReference type="Proteomes" id="UP001208794">
    <property type="component" value="Unassembled WGS sequence"/>
</dbReference>
<name>A0ABT3MBR5_9LEPT</name>
<comment type="caution">
    <text evidence="2">The sequence shown here is derived from an EMBL/GenBank/DDBJ whole genome shotgun (WGS) entry which is preliminary data.</text>
</comment>
<evidence type="ECO:0000313" key="2">
    <source>
        <dbReference type="EMBL" id="MCW7505830.1"/>
    </source>
</evidence>
<evidence type="ECO:0000313" key="3">
    <source>
        <dbReference type="Proteomes" id="UP001208794"/>
    </source>
</evidence>
<proteinExistence type="predicted"/>
<dbReference type="Gene3D" id="3.90.1150.200">
    <property type="match status" value="1"/>
</dbReference>